<organism evidence="1 2">
    <name type="scientific">Petropleomorpha daqingensis</name>
    <dbReference type="NCBI Taxonomy" id="2026353"/>
    <lineage>
        <taxon>Bacteria</taxon>
        <taxon>Bacillati</taxon>
        <taxon>Actinomycetota</taxon>
        <taxon>Actinomycetes</taxon>
        <taxon>Geodermatophilales</taxon>
        <taxon>Geodermatophilaceae</taxon>
        <taxon>Petropleomorpha</taxon>
    </lineage>
</organism>
<dbReference type="InterPro" id="IPR011050">
    <property type="entry name" value="Pectin_lyase_fold/virulence"/>
</dbReference>
<gene>
    <name evidence="1" type="ORF">GGQ55_001870</name>
</gene>
<evidence type="ECO:0000313" key="2">
    <source>
        <dbReference type="Proteomes" id="UP000541969"/>
    </source>
</evidence>
<dbReference type="InterPro" id="IPR012334">
    <property type="entry name" value="Pectin_lyas_fold"/>
</dbReference>
<dbReference type="Proteomes" id="UP000541969">
    <property type="component" value="Unassembled WGS sequence"/>
</dbReference>
<dbReference type="Gene3D" id="2.160.20.10">
    <property type="entry name" value="Single-stranded right-handed beta-helix, Pectin lyase-like"/>
    <property type="match status" value="1"/>
</dbReference>
<sequence length="483" mass="50035">MTDSPTRRSRSRARTARRLTLLSAFLLLLTMLPAGVASATGRTWTVYPNQSIQDAVNRASSGDVIRLVAGEYKNQAVCVNGKGLTIVGAGADKTLISWPDWTKPDVVNANGSVTPGDQVDAPAGGNACWSEWASHDPESVKQGTLQHQLADDVSGLFFLNPNGPVTVTGLSTLNHTANGIVVEGGKKGVVVYQTKGKGHDRYGILASNSSNIVIKYNVETAVTRVPSSNTSGNSGTAGVSVSDSANANALVQGNRTNGWNIGVFIRESRTGAVVGNDITNSCVGINLFDDTNTEVPPNQASTINAGNFAVLSNNVHDNHRFCLAGIGQVAARLKVSGTGIAVVNMDTVLLKYNTVINNGPADPVQLLDFPAAGILLLSLPAFNTTTPNAAIPVEKVAVVSNKVTGNTTAVDPDGPGPQPAFRAPLDIEVGFPPGTVLADPTNPNNPPIPIPPIGSGILFQGNTCGYQLVGLGAGNVKIDCGAH</sequence>
<protein>
    <recommendedName>
        <fullName evidence="3">Right handed beta helix region</fullName>
    </recommendedName>
</protein>
<dbReference type="SUPFAM" id="SSF51126">
    <property type="entry name" value="Pectin lyase-like"/>
    <property type="match status" value="1"/>
</dbReference>
<comment type="caution">
    <text evidence="1">The sequence shown here is derived from an EMBL/GenBank/DDBJ whole genome shotgun (WGS) entry which is preliminary data.</text>
</comment>
<dbReference type="RefSeq" id="WP_179716226.1">
    <property type="nucleotide sequence ID" value="NZ_JACBZT010000001.1"/>
</dbReference>
<proteinExistence type="predicted"/>
<name>A0A853CGA3_9ACTN</name>
<evidence type="ECO:0008006" key="3">
    <source>
        <dbReference type="Google" id="ProtNLM"/>
    </source>
</evidence>
<evidence type="ECO:0000313" key="1">
    <source>
        <dbReference type="EMBL" id="NYJ05592.1"/>
    </source>
</evidence>
<reference evidence="1 2" key="1">
    <citation type="submission" date="2020-07" db="EMBL/GenBank/DDBJ databases">
        <title>Sequencing the genomes of 1000 actinobacteria strains.</title>
        <authorList>
            <person name="Klenk H.-P."/>
        </authorList>
    </citation>
    <scope>NUCLEOTIDE SEQUENCE [LARGE SCALE GENOMIC DNA]</scope>
    <source>
        <strain evidence="1 2">DSM 104001</strain>
    </source>
</reference>
<keyword evidence="2" id="KW-1185">Reference proteome</keyword>
<dbReference type="AlphaFoldDB" id="A0A853CGA3"/>
<accession>A0A853CGA3</accession>
<dbReference type="EMBL" id="JACBZT010000001">
    <property type="protein sequence ID" value="NYJ05592.1"/>
    <property type="molecule type" value="Genomic_DNA"/>
</dbReference>